<protein>
    <submittedName>
        <fullName evidence="2">Uncharacterized protein</fullName>
    </submittedName>
</protein>
<comment type="caution">
    <text evidence="2">The sequence shown here is derived from an EMBL/GenBank/DDBJ whole genome shotgun (WGS) entry which is preliminary data.</text>
</comment>
<accession>A0A9P1C094</accession>
<evidence type="ECO:0000313" key="3">
    <source>
        <dbReference type="EMBL" id="CAL1136071.1"/>
    </source>
</evidence>
<feature type="compositionally biased region" description="Polar residues" evidence="1">
    <location>
        <begin position="405"/>
        <end position="414"/>
    </location>
</feature>
<organism evidence="2">
    <name type="scientific">Cladocopium goreaui</name>
    <dbReference type="NCBI Taxonomy" id="2562237"/>
    <lineage>
        <taxon>Eukaryota</taxon>
        <taxon>Sar</taxon>
        <taxon>Alveolata</taxon>
        <taxon>Dinophyceae</taxon>
        <taxon>Suessiales</taxon>
        <taxon>Symbiodiniaceae</taxon>
        <taxon>Cladocopium</taxon>
    </lineage>
</organism>
<name>A0A9P1C094_9DINO</name>
<feature type="region of interest" description="Disordered" evidence="1">
    <location>
        <begin position="405"/>
        <end position="431"/>
    </location>
</feature>
<keyword evidence="4" id="KW-1185">Reference proteome</keyword>
<dbReference type="Proteomes" id="UP001152797">
    <property type="component" value="Unassembled WGS sequence"/>
</dbReference>
<gene>
    <name evidence="2" type="ORF">C1SCF055_LOCUS10364</name>
</gene>
<reference evidence="3" key="2">
    <citation type="submission" date="2024-04" db="EMBL/GenBank/DDBJ databases">
        <authorList>
            <person name="Chen Y."/>
            <person name="Shah S."/>
            <person name="Dougan E. K."/>
            <person name="Thang M."/>
            <person name="Chan C."/>
        </authorList>
    </citation>
    <scope>NUCLEOTIDE SEQUENCE [LARGE SCALE GENOMIC DNA]</scope>
</reference>
<dbReference type="EMBL" id="CAMXCT010000737">
    <property type="protein sequence ID" value="CAI3982696.1"/>
    <property type="molecule type" value="Genomic_DNA"/>
</dbReference>
<evidence type="ECO:0000256" key="1">
    <source>
        <dbReference type="SAM" id="MobiDB-lite"/>
    </source>
</evidence>
<dbReference type="EMBL" id="CAMXCT030000737">
    <property type="protein sequence ID" value="CAL4770008.1"/>
    <property type="molecule type" value="Genomic_DNA"/>
</dbReference>
<feature type="compositionally biased region" description="Basic and acidic residues" evidence="1">
    <location>
        <begin position="415"/>
        <end position="425"/>
    </location>
</feature>
<dbReference type="EMBL" id="CAMXCT020000737">
    <property type="protein sequence ID" value="CAL1136071.1"/>
    <property type="molecule type" value="Genomic_DNA"/>
</dbReference>
<evidence type="ECO:0000313" key="4">
    <source>
        <dbReference type="Proteomes" id="UP001152797"/>
    </source>
</evidence>
<reference evidence="2" key="1">
    <citation type="submission" date="2022-10" db="EMBL/GenBank/DDBJ databases">
        <authorList>
            <person name="Chen Y."/>
            <person name="Dougan E. K."/>
            <person name="Chan C."/>
            <person name="Rhodes N."/>
            <person name="Thang M."/>
        </authorList>
    </citation>
    <scope>NUCLEOTIDE SEQUENCE</scope>
</reference>
<evidence type="ECO:0000313" key="2">
    <source>
        <dbReference type="EMBL" id="CAI3982696.1"/>
    </source>
</evidence>
<dbReference type="AlphaFoldDB" id="A0A9P1C094"/>
<proteinExistence type="predicted"/>
<sequence>MNDYVNSHQDKSRNAMNKAVEASFQAWVEELRADQAQFTSEKVMLEKEGAKARNKLVRQLEGESTVMPQSRGWIRDQASELGCAPDDHGVVLFLNAPAIGVVSAARNNFILNYITNILTEWPTNSVCFIVHPNRASQQEGRTKPASLIISLCPGRKSGMKKEEDDDDVDMETDLSLPERNLRVRSLTYVFDPESMYGKREGVLPGLVVMSNHPKNFYKQTRGFKTGTVMGIQMLARANMVKPESVSPSKLPHLGRAFTDIQEQKQVAGGTDFLQKTLEAFSVASIKSQILIDMHAYDGCCALSAVEDISAGKSTVCGTLCLDHSGSDMMQRIGNVIYERCRASTLTLPGFPDFGPTIAALRNSSVQERTKSYRVSAQQHDTLMVLEVYAKKWLSTESTKERAQEVIQSHNSEFNPTDKTEAESARVEQPPAKRVKLETVTEQELSCSFGGGEWRDGAEADEVLANAEGRWMSFCATNMTLVLLERKGLPEHLASMDSLETVVTLQSLICDLQDLGEVKLELSHHKMEDTDWVNNKSLVFVLDQPPQPQDPQKKKGKKIKGTVQISAKNFGSWMSVTKLKTAGDTVNIAWRVRFPVFEQILPKLIQNVCLTNMMPKKCICFLRCLRLDASNSNGIKVITPIRPILVLAHQHDLNETTLRLM</sequence>